<gene>
    <name evidence="1" type="ORF">GTS_56210</name>
</gene>
<dbReference type="Proteomes" id="UP000298860">
    <property type="component" value="Unassembled WGS sequence"/>
</dbReference>
<keyword evidence="2" id="KW-1185">Reference proteome</keyword>
<accession>A0A4D4JH71</accession>
<dbReference type="EMBL" id="BJFL01000074">
    <property type="protein sequence ID" value="GDY33988.1"/>
    <property type="molecule type" value="Genomic_DNA"/>
</dbReference>
<name>A0A4D4JH71_9PSEU</name>
<evidence type="ECO:0000313" key="2">
    <source>
        <dbReference type="Proteomes" id="UP000298860"/>
    </source>
</evidence>
<sequence length="202" mass="21785">MSNGFLFWYERDWSPQLAAERIGGLEAAGLSLAHPQTGRITAISSEEDTLGEQIDVDRATLLQHAAVEADATFSFQYWIGQDIDVFCTIERLAPDRVVQRLYLDGLTVDQQRFIVGAVVDQIRASARSTCGLVIDQTGGSDSEDWDAVVAGSPGSVTVRANVVGIPNSLASKHPELHHEPSVRLGDLVVYDPDGLLPATPSA</sequence>
<dbReference type="AlphaFoldDB" id="A0A4D4JH71"/>
<evidence type="ECO:0000313" key="1">
    <source>
        <dbReference type="EMBL" id="GDY33988.1"/>
    </source>
</evidence>
<organism evidence="1 2">
    <name type="scientific">Gandjariella thermophila</name>
    <dbReference type="NCBI Taxonomy" id="1931992"/>
    <lineage>
        <taxon>Bacteria</taxon>
        <taxon>Bacillati</taxon>
        <taxon>Actinomycetota</taxon>
        <taxon>Actinomycetes</taxon>
        <taxon>Pseudonocardiales</taxon>
        <taxon>Pseudonocardiaceae</taxon>
        <taxon>Gandjariella</taxon>
    </lineage>
</organism>
<dbReference type="RefSeq" id="WP_137816883.1">
    <property type="nucleotide sequence ID" value="NZ_BJFL01000074.1"/>
</dbReference>
<dbReference type="OrthoDB" id="5185368at2"/>
<reference evidence="2" key="1">
    <citation type="submission" date="2019-04" db="EMBL/GenBank/DDBJ databases">
        <title>Draft genome sequence of Pseudonocardiaceae bacterium SL3-2-4.</title>
        <authorList>
            <person name="Ningsih F."/>
            <person name="Yokota A."/>
            <person name="Sakai Y."/>
            <person name="Nanatani K."/>
            <person name="Yabe S."/>
            <person name="Oetari A."/>
            <person name="Sjamsuridzal W."/>
        </authorList>
    </citation>
    <scope>NUCLEOTIDE SEQUENCE [LARGE SCALE GENOMIC DNA]</scope>
    <source>
        <strain evidence="2">SL3-2-4</strain>
    </source>
</reference>
<protein>
    <submittedName>
        <fullName evidence="1">Uncharacterized protein</fullName>
    </submittedName>
</protein>
<comment type="caution">
    <text evidence="1">The sequence shown here is derived from an EMBL/GenBank/DDBJ whole genome shotgun (WGS) entry which is preliminary data.</text>
</comment>
<proteinExistence type="predicted"/>